<evidence type="ECO:0000256" key="14">
    <source>
        <dbReference type="ARBA" id="ARBA00049255"/>
    </source>
</evidence>
<dbReference type="SUPFAM" id="SSF55681">
    <property type="entry name" value="Class II aaRS and biotin synthetases"/>
    <property type="match status" value="1"/>
</dbReference>
<dbReference type="PANTHER" id="PTHR10947:SF0">
    <property type="entry name" value="PHENYLALANINE--TRNA LIGASE BETA SUBUNIT"/>
    <property type="match status" value="1"/>
</dbReference>
<keyword evidence="10 15" id="KW-0460">Magnesium</keyword>
<keyword evidence="5 16" id="KW-0820">tRNA-binding</keyword>
<evidence type="ECO:0000256" key="6">
    <source>
        <dbReference type="ARBA" id="ARBA00022598"/>
    </source>
</evidence>
<dbReference type="InterPro" id="IPR036690">
    <property type="entry name" value="Fdx_antiC-bd_sf"/>
</dbReference>
<dbReference type="FunFam" id="3.30.930.10:FF:000022">
    <property type="entry name" value="Phenylalanine--tRNA ligase beta subunit"/>
    <property type="match status" value="1"/>
</dbReference>
<dbReference type="EMBL" id="MSLT01000023">
    <property type="protein sequence ID" value="OUD12600.1"/>
    <property type="molecule type" value="Genomic_DNA"/>
</dbReference>
<dbReference type="InterPro" id="IPR045864">
    <property type="entry name" value="aa-tRNA-synth_II/BPL/LPL"/>
</dbReference>
<dbReference type="CDD" id="cd02796">
    <property type="entry name" value="tRNA_bind_bactPheRS"/>
    <property type="match status" value="1"/>
</dbReference>
<keyword evidence="6 15" id="KW-0436">Ligase</keyword>
<feature type="binding site" evidence="15">
    <location>
        <position position="464"/>
    </location>
    <ligand>
        <name>Mg(2+)</name>
        <dbReference type="ChEBI" id="CHEBI:18420"/>
        <note>shared with alpha subunit</note>
    </ligand>
</feature>
<protein>
    <recommendedName>
        <fullName evidence="15">Phenylalanine--tRNA ligase beta subunit</fullName>
        <ecNumber evidence="15">6.1.1.20</ecNumber>
    </recommendedName>
    <alternativeName>
        <fullName evidence="15">Phenylalanyl-tRNA synthetase beta subunit</fullName>
        <shortName evidence="15">PheRS</shortName>
    </alternativeName>
</protein>
<dbReference type="Proteomes" id="UP000194798">
    <property type="component" value="Unassembled WGS sequence"/>
</dbReference>
<evidence type="ECO:0000256" key="9">
    <source>
        <dbReference type="ARBA" id="ARBA00022840"/>
    </source>
</evidence>
<dbReference type="SMART" id="SM00874">
    <property type="entry name" value="B5"/>
    <property type="match status" value="1"/>
</dbReference>
<evidence type="ECO:0000256" key="4">
    <source>
        <dbReference type="ARBA" id="ARBA00022490"/>
    </source>
</evidence>
<evidence type="ECO:0000256" key="10">
    <source>
        <dbReference type="ARBA" id="ARBA00022842"/>
    </source>
</evidence>
<dbReference type="AlphaFoldDB" id="A0A251X5E6"/>
<dbReference type="PROSITE" id="PS50886">
    <property type="entry name" value="TRBD"/>
    <property type="match status" value="1"/>
</dbReference>
<keyword evidence="13 15" id="KW-0030">Aminoacyl-tRNA synthetase</keyword>
<evidence type="ECO:0000256" key="16">
    <source>
        <dbReference type="PROSITE-ProRule" id="PRU00209"/>
    </source>
</evidence>
<feature type="binding site" evidence="15">
    <location>
        <position position="461"/>
    </location>
    <ligand>
        <name>Mg(2+)</name>
        <dbReference type="ChEBI" id="CHEBI:18420"/>
        <note>shared with alpha subunit</note>
    </ligand>
</feature>
<dbReference type="EC" id="6.1.1.20" evidence="15"/>
<keyword evidence="4 15" id="KW-0963">Cytoplasm</keyword>
<dbReference type="Pfam" id="PF03483">
    <property type="entry name" value="B3_4"/>
    <property type="match status" value="1"/>
</dbReference>
<dbReference type="GO" id="GO:0009328">
    <property type="term" value="C:phenylalanine-tRNA ligase complex"/>
    <property type="evidence" value="ECO:0007669"/>
    <property type="project" value="TreeGrafter"/>
</dbReference>
<dbReference type="CDD" id="cd00769">
    <property type="entry name" value="PheRS_beta_core"/>
    <property type="match status" value="1"/>
</dbReference>
<dbReference type="RefSeq" id="WP_086489559.1">
    <property type="nucleotide sequence ID" value="NZ_MSLT01000023.1"/>
</dbReference>
<dbReference type="OrthoDB" id="9805455at2"/>
<dbReference type="InterPro" id="IPR020825">
    <property type="entry name" value="Phe-tRNA_synthase-like_B3/B4"/>
</dbReference>
<dbReference type="NCBIfam" id="TIGR00472">
    <property type="entry name" value="pheT_bact"/>
    <property type="match status" value="1"/>
</dbReference>
<dbReference type="PROSITE" id="PS51447">
    <property type="entry name" value="FDX_ACB"/>
    <property type="match status" value="1"/>
</dbReference>
<proteinExistence type="inferred from homology"/>
<comment type="cofactor">
    <cofactor evidence="15">
        <name>Mg(2+)</name>
        <dbReference type="ChEBI" id="CHEBI:18420"/>
    </cofactor>
    <text evidence="15">Binds 2 magnesium ions per tetramer.</text>
</comment>
<dbReference type="Gene3D" id="2.40.50.140">
    <property type="entry name" value="Nucleic acid-binding proteins"/>
    <property type="match status" value="1"/>
</dbReference>
<dbReference type="Pfam" id="PF03484">
    <property type="entry name" value="B5"/>
    <property type="match status" value="1"/>
</dbReference>
<keyword evidence="21" id="KW-1185">Reference proteome</keyword>
<evidence type="ECO:0000256" key="8">
    <source>
        <dbReference type="ARBA" id="ARBA00022741"/>
    </source>
</evidence>
<dbReference type="FunFam" id="3.30.70.380:FF:000001">
    <property type="entry name" value="Phenylalanine--tRNA ligase beta subunit"/>
    <property type="match status" value="1"/>
</dbReference>
<comment type="similarity">
    <text evidence="2 15">Belongs to the phenylalanyl-tRNA synthetase beta subunit family. Type 1 subfamily.</text>
</comment>
<dbReference type="InterPro" id="IPR005121">
    <property type="entry name" value="Fdx_antiC-bd"/>
</dbReference>
<keyword evidence="7 15" id="KW-0479">Metal-binding</keyword>
<dbReference type="SUPFAM" id="SSF54991">
    <property type="entry name" value="Anticodon-binding domain of PheRS"/>
    <property type="match status" value="1"/>
</dbReference>
<evidence type="ECO:0000256" key="11">
    <source>
        <dbReference type="ARBA" id="ARBA00022884"/>
    </source>
</evidence>
<dbReference type="GO" id="GO:0000049">
    <property type="term" value="F:tRNA binding"/>
    <property type="evidence" value="ECO:0007669"/>
    <property type="project" value="UniProtKB-UniRule"/>
</dbReference>
<organism evidence="20 21">
    <name type="scientific">Thioflexithrix psekupsensis</name>
    <dbReference type="NCBI Taxonomy" id="1570016"/>
    <lineage>
        <taxon>Bacteria</taxon>
        <taxon>Pseudomonadati</taxon>
        <taxon>Pseudomonadota</taxon>
        <taxon>Gammaproteobacteria</taxon>
        <taxon>Thiotrichales</taxon>
        <taxon>Thioflexithrix</taxon>
    </lineage>
</organism>
<dbReference type="InterPro" id="IPR012340">
    <property type="entry name" value="NA-bd_OB-fold"/>
</dbReference>
<comment type="subunit">
    <text evidence="3 15">Tetramer of two alpha and two beta subunits.</text>
</comment>
<evidence type="ECO:0000259" key="19">
    <source>
        <dbReference type="PROSITE" id="PS51483"/>
    </source>
</evidence>
<feature type="domain" description="FDX-ACB" evidence="18">
    <location>
        <begin position="694"/>
        <end position="788"/>
    </location>
</feature>
<keyword evidence="12 15" id="KW-0648">Protein biosynthesis</keyword>
<feature type="binding site" evidence="15">
    <location>
        <position position="455"/>
    </location>
    <ligand>
        <name>Mg(2+)</name>
        <dbReference type="ChEBI" id="CHEBI:18420"/>
        <note>shared with alpha subunit</note>
    </ligand>
</feature>
<evidence type="ECO:0000256" key="7">
    <source>
        <dbReference type="ARBA" id="ARBA00022723"/>
    </source>
</evidence>
<dbReference type="SUPFAM" id="SSF56037">
    <property type="entry name" value="PheT/TilS domain"/>
    <property type="match status" value="1"/>
</dbReference>
<dbReference type="InterPro" id="IPR033714">
    <property type="entry name" value="tRNA_bind_bactPheRS"/>
</dbReference>
<dbReference type="SMART" id="SM00896">
    <property type="entry name" value="FDX-ACB"/>
    <property type="match status" value="1"/>
</dbReference>
<evidence type="ECO:0000256" key="15">
    <source>
        <dbReference type="HAMAP-Rule" id="MF_00283"/>
    </source>
</evidence>
<comment type="catalytic activity">
    <reaction evidence="14 15">
        <text>tRNA(Phe) + L-phenylalanine + ATP = L-phenylalanyl-tRNA(Phe) + AMP + diphosphate + H(+)</text>
        <dbReference type="Rhea" id="RHEA:19413"/>
        <dbReference type="Rhea" id="RHEA-COMP:9668"/>
        <dbReference type="Rhea" id="RHEA-COMP:9699"/>
        <dbReference type="ChEBI" id="CHEBI:15378"/>
        <dbReference type="ChEBI" id="CHEBI:30616"/>
        <dbReference type="ChEBI" id="CHEBI:33019"/>
        <dbReference type="ChEBI" id="CHEBI:58095"/>
        <dbReference type="ChEBI" id="CHEBI:78442"/>
        <dbReference type="ChEBI" id="CHEBI:78531"/>
        <dbReference type="ChEBI" id="CHEBI:456215"/>
        <dbReference type="EC" id="6.1.1.20"/>
    </reaction>
</comment>
<dbReference type="Gene3D" id="3.30.70.380">
    <property type="entry name" value="Ferrodoxin-fold anticodon-binding domain"/>
    <property type="match status" value="1"/>
</dbReference>
<dbReference type="Gene3D" id="3.50.40.10">
    <property type="entry name" value="Phenylalanyl-trna Synthetase, Chain B, domain 3"/>
    <property type="match status" value="1"/>
</dbReference>
<comment type="subcellular location">
    <subcellularLocation>
        <location evidence="1 15">Cytoplasm</location>
    </subcellularLocation>
</comment>
<feature type="domain" description="TRNA-binding" evidence="17">
    <location>
        <begin position="39"/>
        <end position="148"/>
    </location>
</feature>
<evidence type="ECO:0000256" key="1">
    <source>
        <dbReference type="ARBA" id="ARBA00004496"/>
    </source>
</evidence>
<comment type="caution">
    <text evidence="20">The sequence shown here is derived from an EMBL/GenBank/DDBJ whole genome shotgun (WGS) entry which is preliminary data.</text>
</comment>
<evidence type="ECO:0000256" key="5">
    <source>
        <dbReference type="ARBA" id="ARBA00022555"/>
    </source>
</evidence>
<dbReference type="PROSITE" id="PS51483">
    <property type="entry name" value="B5"/>
    <property type="match status" value="1"/>
</dbReference>
<evidence type="ECO:0000313" key="21">
    <source>
        <dbReference type="Proteomes" id="UP000194798"/>
    </source>
</evidence>
<dbReference type="InterPro" id="IPR005147">
    <property type="entry name" value="tRNA_synthase_B5-dom"/>
</dbReference>
<evidence type="ECO:0000313" key="20">
    <source>
        <dbReference type="EMBL" id="OUD12600.1"/>
    </source>
</evidence>
<evidence type="ECO:0000256" key="2">
    <source>
        <dbReference type="ARBA" id="ARBA00008653"/>
    </source>
</evidence>
<dbReference type="FunFam" id="3.50.40.10:FF:000001">
    <property type="entry name" value="Phenylalanine--tRNA ligase beta subunit"/>
    <property type="match status" value="1"/>
</dbReference>
<evidence type="ECO:0000259" key="18">
    <source>
        <dbReference type="PROSITE" id="PS51447"/>
    </source>
</evidence>
<dbReference type="GO" id="GO:0000287">
    <property type="term" value="F:magnesium ion binding"/>
    <property type="evidence" value="ECO:0007669"/>
    <property type="project" value="UniProtKB-UniRule"/>
</dbReference>
<dbReference type="SUPFAM" id="SSF46955">
    <property type="entry name" value="Putative DNA-binding domain"/>
    <property type="match status" value="1"/>
</dbReference>
<gene>
    <name evidence="15" type="primary">pheT</name>
    <name evidence="20" type="ORF">TPSD3_16090</name>
</gene>
<dbReference type="Gene3D" id="3.30.930.10">
    <property type="entry name" value="Bira Bifunctional Protein, Domain 2"/>
    <property type="match status" value="1"/>
</dbReference>
<evidence type="ECO:0000256" key="12">
    <source>
        <dbReference type="ARBA" id="ARBA00022917"/>
    </source>
</evidence>
<accession>A0A251X5E6</accession>
<dbReference type="Pfam" id="PF03147">
    <property type="entry name" value="FDX-ACB"/>
    <property type="match status" value="1"/>
</dbReference>
<dbReference type="SMART" id="SM00873">
    <property type="entry name" value="B3_4"/>
    <property type="match status" value="1"/>
</dbReference>
<evidence type="ECO:0000256" key="3">
    <source>
        <dbReference type="ARBA" id="ARBA00011209"/>
    </source>
</evidence>
<dbReference type="InterPro" id="IPR041616">
    <property type="entry name" value="PheRS_beta_core"/>
</dbReference>
<keyword evidence="11 16" id="KW-0694">RNA-binding</keyword>
<dbReference type="InterPro" id="IPR002547">
    <property type="entry name" value="tRNA-bd_dom"/>
</dbReference>
<keyword evidence="9 15" id="KW-0067">ATP-binding</keyword>
<reference evidence="20 21" key="1">
    <citation type="submission" date="2016-12" db="EMBL/GenBank/DDBJ databases">
        <title>Thioflexothrix psekupsii D3 genome sequencing and assembly.</title>
        <authorList>
            <person name="Fomenkov A."/>
            <person name="Vincze T."/>
            <person name="Grabovich M."/>
            <person name="Anton B.P."/>
            <person name="Dubinina G."/>
            <person name="Orlova M."/>
            <person name="Belousova E."/>
            <person name="Roberts R.J."/>
        </authorList>
    </citation>
    <scope>NUCLEOTIDE SEQUENCE [LARGE SCALE GENOMIC DNA]</scope>
    <source>
        <strain evidence="20">D3</strain>
    </source>
</reference>
<dbReference type="InterPro" id="IPR045060">
    <property type="entry name" value="Phe-tRNA-ligase_IIc_bsu"/>
</dbReference>
<dbReference type="GO" id="GO:0006432">
    <property type="term" value="P:phenylalanyl-tRNA aminoacylation"/>
    <property type="evidence" value="ECO:0007669"/>
    <property type="project" value="UniProtKB-UniRule"/>
</dbReference>
<dbReference type="GO" id="GO:0005524">
    <property type="term" value="F:ATP binding"/>
    <property type="evidence" value="ECO:0007669"/>
    <property type="project" value="UniProtKB-UniRule"/>
</dbReference>
<dbReference type="HAMAP" id="MF_00283">
    <property type="entry name" value="Phe_tRNA_synth_beta1"/>
    <property type="match status" value="1"/>
</dbReference>
<dbReference type="Pfam" id="PF17759">
    <property type="entry name" value="tRNA_synthFbeta"/>
    <property type="match status" value="1"/>
</dbReference>
<dbReference type="NCBIfam" id="NF045760">
    <property type="entry name" value="YtpR"/>
    <property type="match status" value="1"/>
</dbReference>
<evidence type="ECO:0000256" key="13">
    <source>
        <dbReference type="ARBA" id="ARBA00023146"/>
    </source>
</evidence>
<keyword evidence="8 15" id="KW-0547">Nucleotide-binding</keyword>
<dbReference type="PANTHER" id="PTHR10947">
    <property type="entry name" value="PHENYLALANYL-TRNA SYNTHETASE BETA CHAIN AND LEUCINE-RICH REPEAT-CONTAINING PROTEIN 47"/>
    <property type="match status" value="1"/>
</dbReference>
<dbReference type="Pfam" id="PF01588">
    <property type="entry name" value="tRNA_bind"/>
    <property type="match status" value="1"/>
</dbReference>
<dbReference type="Gene3D" id="3.30.56.10">
    <property type="match status" value="2"/>
</dbReference>
<evidence type="ECO:0000259" key="17">
    <source>
        <dbReference type="PROSITE" id="PS50886"/>
    </source>
</evidence>
<sequence>MKFSENWLRDWVNPDINTAALAEKLTMAGLEVEGIEPVAPAFTGVCVGEVLQVEPHPNADKLRVCQVNVGQETPLNIVCGAANIAAGLKVPVAQIGAKLPGDFSIKKSKLRGVASEGMICSISELGLAESSEGIWPLPSDAPVGKNVREYLGLDDVTIELNVTPNRSDCLGIEGLAREVGLLTQTNIQAIDYKEVTVSIPDTFPVQIDAPQACPHYVGRVIRGLNPQAQTPLWLQERLRRCGLRSISPIVDVTNYVLLELGQPLHAFDLKQLQGSVVVRMAGEGETLTLLNQQTLTLDAQSLVIADQQRILALAGVMGGLDSAVATETQDIFLESAFFAPEQLAGTARRYGLHTDSSYRFERGVDPNLQRRAAERATALLLDIAGGQAGELIECRFADYLPQKQVICLRAERITRLLGMALPAETVTDYLKRLHLTLISVTAQEWQVIPPSNRFDLNSEVDLIEELARVYGYNHLPTRPLYSHLNMSAVPARRVQDVQQILIQRGYQEAITYSFVDPKLLQLINPESVPLQLANPIASDMSAMRTTLWAGLLQAVQYNQKRQQPRVRLFETGLRFVTESGVLQQEPMLAGVATGSAWPEQWGLPHDPIDFYHVKADVEALLRADSKYKFKAATHPALHPGQTAAIYRDQHLVGLVGALHPQKLQELDLIAPVYLFELALSELLDAPLARFSEVSKYPSVRRDVALVLDQSIAVDMLIQFVRENGARETLQDCLLFDVYQGKGIEAGKKSVAIGLIFQAKSRNLTESEVDSSIDGILASLQQQFGAYLRK</sequence>
<dbReference type="FunFam" id="2.40.50.140:FF:000045">
    <property type="entry name" value="Phenylalanine--tRNA ligase beta subunit"/>
    <property type="match status" value="1"/>
</dbReference>
<feature type="domain" description="B5" evidence="19">
    <location>
        <begin position="401"/>
        <end position="477"/>
    </location>
</feature>
<dbReference type="FunFam" id="3.30.56.10:FF:000002">
    <property type="entry name" value="Phenylalanine--tRNA ligase beta subunit"/>
    <property type="match status" value="1"/>
</dbReference>
<dbReference type="InterPro" id="IPR004532">
    <property type="entry name" value="Phe-tRNA-ligase_IIc_bsu_bact"/>
</dbReference>
<dbReference type="GO" id="GO:0004826">
    <property type="term" value="F:phenylalanine-tRNA ligase activity"/>
    <property type="evidence" value="ECO:0007669"/>
    <property type="project" value="UniProtKB-UniRule"/>
</dbReference>
<dbReference type="SUPFAM" id="SSF50249">
    <property type="entry name" value="Nucleic acid-binding proteins"/>
    <property type="match status" value="1"/>
</dbReference>
<feature type="binding site" evidence="15">
    <location>
        <position position="465"/>
    </location>
    <ligand>
        <name>Mg(2+)</name>
        <dbReference type="ChEBI" id="CHEBI:18420"/>
        <note>shared with alpha subunit</note>
    </ligand>
</feature>
<name>A0A251X5E6_9GAMM</name>
<dbReference type="InterPro" id="IPR005146">
    <property type="entry name" value="B3/B4_tRNA-bd"/>
</dbReference>
<dbReference type="InterPro" id="IPR009061">
    <property type="entry name" value="DNA-bd_dom_put_sf"/>
</dbReference>